<dbReference type="EMBL" id="VSWC01000028">
    <property type="protein sequence ID" value="KAA1109116.1"/>
    <property type="molecule type" value="Genomic_DNA"/>
</dbReference>
<proteinExistence type="predicted"/>
<protein>
    <submittedName>
        <fullName evidence="1">Uncharacterized protein</fullName>
    </submittedName>
</protein>
<reference evidence="1 2" key="1">
    <citation type="submission" date="2019-05" db="EMBL/GenBank/DDBJ databases">
        <title>Emergence of the Ug99 lineage of the wheat stem rust pathogen through somatic hybridization.</title>
        <authorList>
            <person name="Li F."/>
            <person name="Upadhyaya N.M."/>
            <person name="Sperschneider J."/>
            <person name="Matny O."/>
            <person name="Nguyen-Phuc H."/>
            <person name="Mago R."/>
            <person name="Raley C."/>
            <person name="Miller M.E."/>
            <person name="Silverstein K.A.T."/>
            <person name="Henningsen E."/>
            <person name="Hirsch C.D."/>
            <person name="Visser B."/>
            <person name="Pretorius Z.A."/>
            <person name="Steffenson B.J."/>
            <person name="Schwessinger B."/>
            <person name="Dodds P.N."/>
            <person name="Figueroa M."/>
        </authorList>
    </citation>
    <scope>NUCLEOTIDE SEQUENCE [LARGE SCALE GENOMIC DNA]</scope>
    <source>
        <strain evidence="1">21-0</strain>
    </source>
</reference>
<keyword evidence="2" id="KW-1185">Reference proteome</keyword>
<dbReference type="Proteomes" id="UP000324748">
    <property type="component" value="Unassembled WGS sequence"/>
</dbReference>
<sequence>MKGPEGQPHVTGYGAEGGLWKKGSTQVGVGGFAERERGDMAIRSPGRSLCDEPADFQMCNLRGSERVPEWVEGVASRHPTMQTREKRRIEGISTSGHGRQLLLTRIRLFPSIQPGPSWWWCRARRRLPNKAIRLPFLTHHISSCHSPDYSHLIIIYF</sequence>
<evidence type="ECO:0000313" key="2">
    <source>
        <dbReference type="Proteomes" id="UP000324748"/>
    </source>
</evidence>
<comment type="caution">
    <text evidence="1">The sequence shown here is derived from an EMBL/GenBank/DDBJ whole genome shotgun (WGS) entry which is preliminary data.</text>
</comment>
<accession>A0A5B0Q783</accession>
<dbReference type="AlphaFoldDB" id="A0A5B0Q783"/>
<gene>
    <name evidence="1" type="ORF">PGT21_033385</name>
</gene>
<organism evidence="1 2">
    <name type="scientific">Puccinia graminis f. sp. tritici</name>
    <dbReference type="NCBI Taxonomy" id="56615"/>
    <lineage>
        <taxon>Eukaryota</taxon>
        <taxon>Fungi</taxon>
        <taxon>Dikarya</taxon>
        <taxon>Basidiomycota</taxon>
        <taxon>Pucciniomycotina</taxon>
        <taxon>Pucciniomycetes</taxon>
        <taxon>Pucciniales</taxon>
        <taxon>Pucciniaceae</taxon>
        <taxon>Puccinia</taxon>
    </lineage>
</organism>
<evidence type="ECO:0000313" key="1">
    <source>
        <dbReference type="EMBL" id="KAA1109116.1"/>
    </source>
</evidence>
<name>A0A5B0Q783_PUCGR</name>